<dbReference type="RefSeq" id="WP_236861792.1">
    <property type="nucleotide sequence ID" value="NZ_LNQR01000118.1"/>
</dbReference>
<keyword evidence="8" id="KW-1185">Reference proteome</keyword>
<organism evidence="7 8">
    <name type="scientific">Candidatus Magnetominusculus xianensis</name>
    <dbReference type="NCBI Taxonomy" id="1748249"/>
    <lineage>
        <taxon>Bacteria</taxon>
        <taxon>Pseudomonadati</taxon>
        <taxon>Nitrospirota</taxon>
        <taxon>Nitrospiria</taxon>
        <taxon>Nitrospirales</taxon>
        <taxon>Nitrospiraceae</taxon>
        <taxon>Candidatus Magnetominusculus</taxon>
    </lineage>
</organism>
<sequence>MAQLYDYLVVGSGFAGAVVSERLASQLNKKVLLVEKRPHTGGNSYDYFDDAGILVHKYGAHIFHTNHDDVWQYVNQFAQWNGYTHRVLAYVDGLKLPIPINLTTVNTLLRKNLDEQGLRDYLASVRLNISEIKNSQDVVLSQVGEFFYEKFFKNYTYKQWGVYPEALSPEVTKRIPLRYNTDDRYFGDKYEGLPVDGFFKLFDRILDHKNITIALNTDYKKIINDVKFDYLIYTGPIDYFFDNMHGELPYRSQRFEFETLDVEYHQEVAVVNYPNDHQYTKITESKHFTKQQHPRTTIVREYPEASGEPYYPVPMDSAASVYEKYKKEADKLKTVYFAGRLAEYKYYNMDQAVKRALSLFSTIAANK</sequence>
<keyword evidence="4" id="KW-0274">FAD</keyword>
<gene>
    <name evidence="7" type="primary">glf</name>
    <name evidence="7" type="ORF">ASN18_2933</name>
</gene>
<dbReference type="PANTHER" id="PTHR21197:SF0">
    <property type="entry name" value="UDP-GALACTOPYRANOSE MUTASE"/>
    <property type="match status" value="1"/>
</dbReference>
<dbReference type="PANTHER" id="PTHR21197">
    <property type="entry name" value="UDP-GALACTOPYRANOSE MUTASE"/>
    <property type="match status" value="1"/>
</dbReference>
<comment type="cofactor">
    <cofactor evidence="1">
        <name>FAD</name>
        <dbReference type="ChEBI" id="CHEBI:57692"/>
    </cofactor>
</comment>
<dbReference type="InterPro" id="IPR015899">
    <property type="entry name" value="UDP-GalPyranose_mutase_C"/>
</dbReference>
<evidence type="ECO:0000313" key="7">
    <source>
        <dbReference type="EMBL" id="KWT78206.1"/>
    </source>
</evidence>
<feature type="domain" description="UDP-galactopyranose mutase C-terminal" evidence="6">
    <location>
        <begin position="150"/>
        <end position="346"/>
    </location>
</feature>
<proteinExistence type="inferred from homology"/>
<evidence type="ECO:0000256" key="2">
    <source>
        <dbReference type="ARBA" id="ARBA00009321"/>
    </source>
</evidence>
<dbReference type="SUPFAM" id="SSF54373">
    <property type="entry name" value="FAD-linked reductases, C-terminal domain"/>
    <property type="match status" value="1"/>
</dbReference>
<protein>
    <submittedName>
        <fullName evidence="7">UDP-galactopyranose mutase</fullName>
        <ecNumber evidence="7">5.4.99.9</ecNumber>
    </submittedName>
</protein>
<dbReference type="Pfam" id="PF03275">
    <property type="entry name" value="GLF"/>
    <property type="match status" value="1"/>
</dbReference>
<keyword evidence="3" id="KW-0285">Flavoprotein</keyword>
<dbReference type="EC" id="5.4.99.9" evidence="7"/>
<dbReference type="GO" id="GO:0008767">
    <property type="term" value="F:UDP-galactopyranose mutase activity"/>
    <property type="evidence" value="ECO:0007669"/>
    <property type="project" value="UniProtKB-EC"/>
</dbReference>
<evidence type="ECO:0000313" key="8">
    <source>
        <dbReference type="Proteomes" id="UP000060487"/>
    </source>
</evidence>
<keyword evidence="5 7" id="KW-0413">Isomerase</keyword>
<comment type="similarity">
    <text evidence="2">Belongs to the UDP-galactopyranose/dTDP-fucopyranose mutase family.</text>
</comment>
<evidence type="ECO:0000256" key="5">
    <source>
        <dbReference type="ARBA" id="ARBA00023235"/>
    </source>
</evidence>
<dbReference type="Pfam" id="PF13450">
    <property type="entry name" value="NAD_binding_8"/>
    <property type="match status" value="1"/>
</dbReference>
<evidence type="ECO:0000259" key="6">
    <source>
        <dbReference type="Pfam" id="PF03275"/>
    </source>
</evidence>
<accession>A0ABR5SBP3</accession>
<name>A0ABR5SBP3_9BACT</name>
<reference evidence="7 8" key="1">
    <citation type="submission" date="2015-11" db="EMBL/GenBank/DDBJ databases">
        <authorList>
            <person name="Lin W."/>
        </authorList>
    </citation>
    <scope>NUCLEOTIDE SEQUENCE [LARGE SCALE GENOMIC DNA]</scope>
    <source>
        <strain evidence="7 8">HCH-1</strain>
    </source>
</reference>
<evidence type="ECO:0000256" key="4">
    <source>
        <dbReference type="ARBA" id="ARBA00022827"/>
    </source>
</evidence>
<evidence type="ECO:0000256" key="1">
    <source>
        <dbReference type="ARBA" id="ARBA00001974"/>
    </source>
</evidence>
<dbReference type="SUPFAM" id="SSF51971">
    <property type="entry name" value="Nucleotide-binding domain"/>
    <property type="match status" value="1"/>
</dbReference>
<dbReference type="Proteomes" id="UP000060487">
    <property type="component" value="Unassembled WGS sequence"/>
</dbReference>
<dbReference type="InterPro" id="IPR004379">
    <property type="entry name" value="UDP-GALP_mutase"/>
</dbReference>
<dbReference type="Gene3D" id="3.40.50.720">
    <property type="entry name" value="NAD(P)-binding Rossmann-like Domain"/>
    <property type="match status" value="3"/>
</dbReference>
<evidence type="ECO:0000256" key="3">
    <source>
        <dbReference type="ARBA" id="ARBA00022630"/>
    </source>
</evidence>
<dbReference type="EMBL" id="LNQR01000118">
    <property type="protein sequence ID" value="KWT78206.1"/>
    <property type="molecule type" value="Genomic_DNA"/>
</dbReference>
<dbReference type="NCBIfam" id="TIGR00031">
    <property type="entry name" value="UDP-GALP_mutase"/>
    <property type="match status" value="1"/>
</dbReference>
<comment type="caution">
    <text evidence="7">The sequence shown here is derived from an EMBL/GenBank/DDBJ whole genome shotgun (WGS) entry which is preliminary data.</text>
</comment>